<accession>A0A0D0Q4W9</accession>
<reference evidence="1 2" key="1">
    <citation type="submission" date="2015-01" db="EMBL/GenBank/DDBJ databases">
        <title>Draft genome of Anoxybacillus thermarum strain AF/04.</title>
        <authorList>
            <person name="Poli A."/>
            <person name="Nicolaus B."/>
            <person name="Chan K.-G."/>
            <person name="Kahar U.M."/>
            <person name="Yaakob A.S."/>
            <person name="Chan C.S."/>
            <person name="Goh K.M."/>
        </authorList>
    </citation>
    <scope>NUCLEOTIDE SEQUENCE [LARGE SCALE GENOMIC DNA]</scope>
    <source>
        <strain evidence="1 2">AF/04</strain>
    </source>
</reference>
<dbReference type="InterPro" id="IPR025551">
    <property type="entry name" value="WapI/YxiJ-like"/>
</dbReference>
<sequence length="120" mass="14403">MKVNHDVILELEKMSILLNNDFPSEDIERIENTILKDNDKYCLTGDFDSFCSLISGSLSYVLAHKKIPRYQRKLLYKDFFALYPYYEPLRKHLEKFPHFSEELKVHERVRELLLEVVKSY</sequence>
<comment type="caution">
    <text evidence="1">The sequence shown here is derived from an EMBL/GenBank/DDBJ whole genome shotgun (WGS) entry which is preliminary data.</text>
</comment>
<proteinExistence type="predicted"/>
<dbReference type="PATRIC" id="fig|404937.3.peg.3165"/>
<dbReference type="EMBL" id="JXTH01000107">
    <property type="protein sequence ID" value="KIQ93083.1"/>
    <property type="molecule type" value="Genomic_DNA"/>
</dbReference>
<dbReference type="Proteomes" id="UP000032102">
    <property type="component" value="Unassembled WGS sequence"/>
</dbReference>
<dbReference type="AlphaFoldDB" id="A0A0D0Q4W9"/>
<evidence type="ECO:0000313" key="1">
    <source>
        <dbReference type="EMBL" id="KIQ93083.1"/>
    </source>
</evidence>
<protein>
    <recommendedName>
        <fullName evidence="3">YxiJ-like protein</fullName>
    </recommendedName>
</protein>
<evidence type="ECO:0000313" key="2">
    <source>
        <dbReference type="Proteomes" id="UP000032102"/>
    </source>
</evidence>
<name>A0A0D0Q4W9_9BACL</name>
<keyword evidence="2" id="KW-1185">Reference proteome</keyword>
<dbReference type="Pfam" id="PF14176">
    <property type="entry name" value="YxiJ"/>
    <property type="match status" value="1"/>
</dbReference>
<organism evidence="1 2">
    <name type="scientific">Anoxybacillus thermarum</name>
    <dbReference type="NCBI Taxonomy" id="404937"/>
    <lineage>
        <taxon>Bacteria</taxon>
        <taxon>Bacillati</taxon>
        <taxon>Bacillota</taxon>
        <taxon>Bacilli</taxon>
        <taxon>Bacillales</taxon>
        <taxon>Anoxybacillaceae</taxon>
        <taxon>Anoxybacillus</taxon>
    </lineage>
</organism>
<dbReference type="RefSeq" id="WP_012576007.1">
    <property type="nucleotide sequence ID" value="NZ_JXTH01000107.1"/>
</dbReference>
<gene>
    <name evidence="1" type="ORF">LH47_02864</name>
</gene>
<dbReference type="GeneID" id="7038784"/>
<evidence type="ECO:0008006" key="3">
    <source>
        <dbReference type="Google" id="ProtNLM"/>
    </source>
</evidence>